<reference evidence="1" key="2">
    <citation type="journal article" date="2023" name="Int. J. Mol. Sci.">
        <title>De Novo Assembly and Annotation of 11 Diverse Shrub Willow (Salix) Genomes Reveals Novel Gene Organization in Sex-Linked Regions.</title>
        <authorList>
            <person name="Hyden B."/>
            <person name="Feng K."/>
            <person name="Yates T.B."/>
            <person name="Jawdy S."/>
            <person name="Cereghino C."/>
            <person name="Smart L.B."/>
            <person name="Muchero W."/>
        </authorList>
    </citation>
    <scope>NUCLEOTIDE SEQUENCE</scope>
    <source>
        <tissue evidence="1">Shoot tip</tissue>
    </source>
</reference>
<name>A0ABQ9B2R9_9ROSI</name>
<accession>A0ABQ9B2R9</accession>
<keyword evidence="2" id="KW-1185">Reference proteome</keyword>
<dbReference type="EMBL" id="JAPFFI010000013">
    <property type="protein sequence ID" value="KAJ6371409.1"/>
    <property type="molecule type" value="Genomic_DNA"/>
</dbReference>
<sequence>MYQQFNIDAYIPHLFYMFFFESFFLCNFEYSNF</sequence>
<dbReference type="Proteomes" id="UP001141253">
    <property type="component" value="Chromosome 17"/>
</dbReference>
<protein>
    <submittedName>
        <fullName evidence="1">Uncharacterized protein</fullName>
    </submittedName>
</protein>
<evidence type="ECO:0000313" key="1">
    <source>
        <dbReference type="EMBL" id="KAJ6371409.1"/>
    </source>
</evidence>
<feature type="non-terminal residue" evidence="1">
    <location>
        <position position="33"/>
    </location>
</feature>
<evidence type="ECO:0000313" key="2">
    <source>
        <dbReference type="Proteomes" id="UP001141253"/>
    </source>
</evidence>
<comment type="caution">
    <text evidence="1">The sequence shown here is derived from an EMBL/GenBank/DDBJ whole genome shotgun (WGS) entry which is preliminary data.</text>
</comment>
<reference evidence="1" key="1">
    <citation type="submission" date="2022-10" db="EMBL/GenBank/DDBJ databases">
        <authorList>
            <person name="Hyden B.L."/>
            <person name="Feng K."/>
            <person name="Yates T."/>
            <person name="Jawdy S."/>
            <person name="Smart L.B."/>
            <person name="Muchero W."/>
        </authorList>
    </citation>
    <scope>NUCLEOTIDE SEQUENCE</scope>
    <source>
        <tissue evidence="1">Shoot tip</tissue>
    </source>
</reference>
<proteinExistence type="predicted"/>
<organism evidence="1 2">
    <name type="scientific">Salix suchowensis</name>
    <dbReference type="NCBI Taxonomy" id="1278906"/>
    <lineage>
        <taxon>Eukaryota</taxon>
        <taxon>Viridiplantae</taxon>
        <taxon>Streptophyta</taxon>
        <taxon>Embryophyta</taxon>
        <taxon>Tracheophyta</taxon>
        <taxon>Spermatophyta</taxon>
        <taxon>Magnoliopsida</taxon>
        <taxon>eudicotyledons</taxon>
        <taxon>Gunneridae</taxon>
        <taxon>Pentapetalae</taxon>
        <taxon>rosids</taxon>
        <taxon>fabids</taxon>
        <taxon>Malpighiales</taxon>
        <taxon>Salicaceae</taxon>
        <taxon>Saliceae</taxon>
        <taxon>Salix</taxon>
    </lineage>
</organism>
<gene>
    <name evidence="1" type="ORF">OIU77_001838</name>
</gene>